<dbReference type="InterPro" id="IPR036390">
    <property type="entry name" value="WH_DNA-bd_sf"/>
</dbReference>
<evidence type="ECO:0000259" key="6">
    <source>
        <dbReference type="PROSITE" id="PS50931"/>
    </source>
</evidence>
<dbReference type="AlphaFoldDB" id="A0A446CVV5"/>
<keyword evidence="4" id="KW-0010">Activator</keyword>
<evidence type="ECO:0000256" key="4">
    <source>
        <dbReference type="ARBA" id="ARBA00023159"/>
    </source>
</evidence>
<evidence type="ECO:0000313" key="7">
    <source>
        <dbReference type="EMBL" id="SSW71973.1"/>
    </source>
</evidence>
<dbReference type="PANTHER" id="PTHR30293:SF0">
    <property type="entry name" value="NITROGEN ASSIMILATION REGULATORY PROTEIN NAC"/>
    <property type="match status" value="1"/>
</dbReference>
<evidence type="ECO:0000256" key="3">
    <source>
        <dbReference type="ARBA" id="ARBA00023125"/>
    </source>
</evidence>
<dbReference type="Pfam" id="PF00126">
    <property type="entry name" value="HTH_1"/>
    <property type="match status" value="1"/>
</dbReference>
<dbReference type="PROSITE" id="PS50931">
    <property type="entry name" value="HTH_LYSR"/>
    <property type="match status" value="1"/>
</dbReference>
<dbReference type="EMBL" id="UFQB01000033">
    <property type="protein sequence ID" value="SSW71973.1"/>
    <property type="molecule type" value="Genomic_DNA"/>
</dbReference>
<organism evidence="7 8">
    <name type="scientific">Achromobacter agilis</name>
    <dbReference type="NCBI Taxonomy" id="1353888"/>
    <lineage>
        <taxon>Bacteria</taxon>
        <taxon>Pseudomonadati</taxon>
        <taxon>Pseudomonadota</taxon>
        <taxon>Betaproteobacteria</taxon>
        <taxon>Burkholderiales</taxon>
        <taxon>Alcaligenaceae</taxon>
        <taxon>Achromobacter</taxon>
    </lineage>
</organism>
<evidence type="ECO:0000256" key="1">
    <source>
        <dbReference type="ARBA" id="ARBA00009437"/>
    </source>
</evidence>
<comment type="similarity">
    <text evidence="1">Belongs to the LysR transcriptional regulatory family.</text>
</comment>
<dbReference type="Proteomes" id="UP000289184">
    <property type="component" value="Unassembled WGS sequence"/>
</dbReference>
<dbReference type="PANTHER" id="PTHR30293">
    <property type="entry name" value="TRANSCRIPTIONAL REGULATORY PROTEIN NAC-RELATED"/>
    <property type="match status" value="1"/>
</dbReference>
<dbReference type="Gene3D" id="3.40.190.290">
    <property type="match status" value="1"/>
</dbReference>
<evidence type="ECO:0000313" key="8">
    <source>
        <dbReference type="Proteomes" id="UP000289184"/>
    </source>
</evidence>
<dbReference type="Gene3D" id="1.10.10.10">
    <property type="entry name" value="Winged helix-like DNA-binding domain superfamily/Winged helix DNA-binding domain"/>
    <property type="match status" value="1"/>
</dbReference>
<dbReference type="RefSeq" id="WP_129530410.1">
    <property type="nucleotide sequence ID" value="NZ_UFQB01000033.1"/>
</dbReference>
<dbReference type="SUPFAM" id="SSF46785">
    <property type="entry name" value="Winged helix' DNA-binding domain"/>
    <property type="match status" value="1"/>
</dbReference>
<feature type="domain" description="HTH lysR-type" evidence="6">
    <location>
        <begin position="1"/>
        <end position="58"/>
    </location>
</feature>
<accession>A0A446CVV5</accession>
<name>A0A446CVV5_9BURK</name>
<sequence>MELRQLRYLIGIHEAGGVLAASRNLHVAQPALSQSIAALESELGVKLFSRSNKGMLLTDAGKTMLEHARVVLADVDRAKQAVQVAEHAVQGDVVVGLPTTVALVATLPILQEVRLRYPGIRLKIIESHSGFLVEWLRAGRLDISVTFLTDSDASLTQVPLLEERLVVVSAMGQRLPNRGVKLAQLSNFPLLLPSQEHGLRRIIDDACRRADVSLDVMAEIDSLPNIKKAVQAGVARTILSAGAVADEVAAGQLAIAPLHSPHISRRVACTTSMTRPTTPATTALRDVIIEVTRRLLERGTWPGSWIGPEQSSGAR</sequence>
<keyword evidence="2" id="KW-0805">Transcription regulation</keyword>
<evidence type="ECO:0000256" key="2">
    <source>
        <dbReference type="ARBA" id="ARBA00023015"/>
    </source>
</evidence>
<keyword evidence="8" id="KW-1185">Reference proteome</keyword>
<dbReference type="SUPFAM" id="SSF53850">
    <property type="entry name" value="Periplasmic binding protein-like II"/>
    <property type="match status" value="1"/>
</dbReference>
<evidence type="ECO:0000256" key="5">
    <source>
        <dbReference type="ARBA" id="ARBA00023163"/>
    </source>
</evidence>
<dbReference type="OrthoDB" id="8587114at2"/>
<dbReference type="FunFam" id="1.10.10.10:FF:000001">
    <property type="entry name" value="LysR family transcriptional regulator"/>
    <property type="match status" value="1"/>
</dbReference>
<reference evidence="7 8" key="1">
    <citation type="submission" date="2018-07" db="EMBL/GenBank/DDBJ databases">
        <authorList>
            <person name="Peeters C."/>
        </authorList>
    </citation>
    <scope>NUCLEOTIDE SEQUENCE [LARGE SCALE GENOMIC DNA]</scope>
    <source>
        <strain evidence="7 8">LMG 3411</strain>
    </source>
</reference>
<dbReference type="InterPro" id="IPR005119">
    <property type="entry name" value="LysR_subst-bd"/>
</dbReference>
<dbReference type="Pfam" id="PF03466">
    <property type="entry name" value="LysR_substrate"/>
    <property type="match status" value="1"/>
</dbReference>
<dbReference type="PRINTS" id="PR00039">
    <property type="entry name" value="HTHLYSR"/>
</dbReference>
<protein>
    <submittedName>
        <fullName evidence="7">HTH-type transcriptional regulator GltC</fullName>
    </submittedName>
</protein>
<dbReference type="GO" id="GO:2000142">
    <property type="term" value="P:regulation of DNA-templated transcription initiation"/>
    <property type="evidence" value="ECO:0007669"/>
    <property type="project" value="TreeGrafter"/>
</dbReference>
<gene>
    <name evidence="7" type="primary">gltC_25</name>
    <name evidence="7" type="ORF">AGI3411_05388</name>
</gene>
<dbReference type="GO" id="GO:0003700">
    <property type="term" value="F:DNA-binding transcription factor activity"/>
    <property type="evidence" value="ECO:0007669"/>
    <property type="project" value="InterPro"/>
</dbReference>
<proteinExistence type="inferred from homology"/>
<dbReference type="InterPro" id="IPR036388">
    <property type="entry name" value="WH-like_DNA-bd_sf"/>
</dbReference>
<dbReference type="GO" id="GO:0003677">
    <property type="term" value="F:DNA binding"/>
    <property type="evidence" value="ECO:0007669"/>
    <property type="project" value="UniProtKB-KW"/>
</dbReference>
<keyword evidence="3" id="KW-0238">DNA-binding</keyword>
<dbReference type="InterPro" id="IPR000847">
    <property type="entry name" value="LysR_HTH_N"/>
</dbReference>
<keyword evidence="5" id="KW-0804">Transcription</keyword>